<dbReference type="EMBL" id="JAFIRR010000001">
    <property type="protein sequence ID" value="MCO6414634.1"/>
    <property type="molecule type" value="Genomic_DNA"/>
</dbReference>
<comment type="caution">
    <text evidence="1">The sequence shown here is derived from an EMBL/GenBank/DDBJ whole genome shotgun (WGS) entry which is preliminary data.</text>
</comment>
<reference evidence="1 2" key="1">
    <citation type="submission" date="2021-12" db="EMBL/GenBank/DDBJ databases">
        <title>Siccirubricoccus leaddurans sp. nov., a high concentration Zn2+ tolerance bacterium.</title>
        <authorList>
            <person name="Cao Y."/>
        </authorList>
    </citation>
    <scope>NUCLEOTIDE SEQUENCE [LARGE SCALE GENOMIC DNA]</scope>
    <source>
        <strain evidence="1 2">KC 17139</strain>
    </source>
</reference>
<dbReference type="Proteomes" id="UP001523392">
    <property type="component" value="Unassembled WGS sequence"/>
</dbReference>
<sequence>MLIRSGGTLERHFAISIDSQERPWLNQQLVFRTTVNSQPRAYVLCSTRYPLELVN</sequence>
<organism evidence="1 2">
    <name type="scientific">Siccirubricoccus soli</name>
    <dbReference type="NCBI Taxonomy" id="2899147"/>
    <lineage>
        <taxon>Bacteria</taxon>
        <taxon>Pseudomonadati</taxon>
        <taxon>Pseudomonadota</taxon>
        <taxon>Alphaproteobacteria</taxon>
        <taxon>Acetobacterales</taxon>
        <taxon>Roseomonadaceae</taxon>
        <taxon>Siccirubricoccus</taxon>
    </lineage>
</organism>
<keyword evidence="2" id="KW-1185">Reference proteome</keyword>
<dbReference type="RefSeq" id="WP_252951225.1">
    <property type="nucleotide sequence ID" value="NZ_JAFIRR010000001.1"/>
</dbReference>
<protein>
    <submittedName>
        <fullName evidence="1">Uncharacterized protein</fullName>
    </submittedName>
</protein>
<evidence type="ECO:0000313" key="2">
    <source>
        <dbReference type="Proteomes" id="UP001523392"/>
    </source>
</evidence>
<accession>A0ABT1CY91</accession>
<gene>
    <name evidence="1" type="ORF">JYK14_00360</name>
</gene>
<proteinExistence type="predicted"/>
<evidence type="ECO:0000313" key="1">
    <source>
        <dbReference type="EMBL" id="MCO6414634.1"/>
    </source>
</evidence>
<name>A0ABT1CY91_9PROT</name>